<comment type="caution">
    <text evidence="2">The sequence shown here is derived from an EMBL/GenBank/DDBJ whole genome shotgun (WGS) entry which is preliminary data.</text>
</comment>
<evidence type="ECO:0000313" key="2">
    <source>
        <dbReference type="EMBL" id="KAJ8479493.1"/>
    </source>
</evidence>
<gene>
    <name evidence="2" type="ORF">OPV22_023220</name>
</gene>
<protein>
    <recommendedName>
        <fullName evidence="1">DUF3700 domain-containing protein</fullName>
    </recommendedName>
</protein>
<organism evidence="2 3">
    <name type="scientific">Ensete ventricosum</name>
    <name type="common">Abyssinian banana</name>
    <name type="synonym">Musa ensete</name>
    <dbReference type="NCBI Taxonomy" id="4639"/>
    <lineage>
        <taxon>Eukaryota</taxon>
        <taxon>Viridiplantae</taxon>
        <taxon>Streptophyta</taxon>
        <taxon>Embryophyta</taxon>
        <taxon>Tracheophyta</taxon>
        <taxon>Spermatophyta</taxon>
        <taxon>Magnoliopsida</taxon>
        <taxon>Liliopsida</taxon>
        <taxon>Zingiberales</taxon>
        <taxon>Musaceae</taxon>
        <taxon>Ensete</taxon>
    </lineage>
</organism>
<dbReference type="InterPro" id="IPR024286">
    <property type="entry name" value="DUF3700"/>
</dbReference>
<evidence type="ECO:0000313" key="3">
    <source>
        <dbReference type="Proteomes" id="UP001222027"/>
    </source>
</evidence>
<dbReference type="AlphaFoldDB" id="A0AAV8QQ59"/>
<evidence type="ECO:0000259" key="1">
    <source>
        <dbReference type="SMART" id="SM01172"/>
    </source>
</evidence>
<dbReference type="PANTHER" id="PTHR45952">
    <property type="entry name" value="ALUMINUM INDUCED PROTEIN WITH YGL AND LRDR MOTIFS"/>
    <property type="match status" value="1"/>
</dbReference>
<name>A0AAV8QQ59_ENSVE</name>
<dbReference type="EMBL" id="JAQQAF010000006">
    <property type="protein sequence ID" value="KAJ8479493.1"/>
    <property type="molecule type" value="Genomic_DNA"/>
</dbReference>
<dbReference type="Gene3D" id="3.60.20.10">
    <property type="entry name" value="Glutamine Phosphoribosylpyrophosphate, subunit 1, domain 1"/>
    <property type="match status" value="1"/>
</dbReference>
<dbReference type="Pfam" id="PF12481">
    <property type="entry name" value="DUF3700"/>
    <property type="match status" value="1"/>
</dbReference>
<keyword evidence="3" id="KW-1185">Reference proteome</keyword>
<dbReference type="InterPro" id="IPR044828">
    <property type="entry name" value="TSJT1-like"/>
</dbReference>
<dbReference type="InterPro" id="IPR029055">
    <property type="entry name" value="Ntn_hydrolases_N"/>
</dbReference>
<accession>A0AAV8QQ59</accession>
<dbReference type="SMART" id="SM01172">
    <property type="entry name" value="DUF3700"/>
    <property type="match status" value="1"/>
</dbReference>
<dbReference type="SUPFAM" id="SSF56235">
    <property type="entry name" value="N-terminal nucleophile aminohydrolases (Ntn hydrolases)"/>
    <property type="match status" value="1"/>
</dbReference>
<proteinExistence type="predicted"/>
<reference evidence="2 3" key="1">
    <citation type="submission" date="2022-12" db="EMBL/GenBank/DDBJ databases">
        <title>Chromosome-scale assembly of the Ensete ventricosum genome.</title>
        <authorList>
            <person name="Dussert Y."/>
            <person name="Stocks J."/>
            <person name="Wendawek A."/>
            <person name="Woldeyes F."/>
            <person name="Nichols R.A."/>
            <person name="Borrell J.S."/>
        </authorList>
    </citation>
    <scope>NUCLEOTIDE SEQUENCE [LARGE SCALE GENOMIC DNA]</scope>
    <source>
        <strain evidence="3">cv. Maze</strain>
        <tissue evidence="2">Seeds</tissue>
    </source>
</reference>
<dbReference type="PANTHER" id="PTHR45952:SF5">
    <property type="entry name" value="ALUMINUM INDUCED PROTEIN WITH YGL AND LRDR MOTIFS"/>
    <property type="match status" value="1"/>
</dbReference>
<feature type="domain" description="DUF3700" evidence="1">
    <location>
        <begin position="1"/>
        <end position="99"/>
    </location>
</feature>
<sequence length="134" mass="14420">MSSSSEFCCPPDNVTSTVFAASDGHGKVPLFMGITADGYLAFSDDAEELRSACGRSSAPFPPGCFLSTSTGLASYEHPKNKVTASPAMEGEIWGATFKVERAWDYCSICHRKQNNRHLLNGISTLIHATKWIAG</sequence>
<dbReference type="Proteomes" id="UP001222027">
    <property type="component" value="Unassembled WGS sequence"/>
</dbReference>